<organism evidence="5">
    <name type="scientific">Marivirga arenosa</name>
    <dbReference type="NCBI Taxonomy" id="3059076"/>
    <lineage>
        <taxon>Bacteria</taxon>
        <taxon>Pseudomonadati</taxon>
        <taxon>Bacteroidota</taxon>
        <taxon>Cytophagia</taxon>
        <taxon>Cytophagales</taxon>
        <taxon>Marivirgaceae</taxon>
        <taxon>Marivirga</taxon>
    </lineage>
</organism>
<dbReference type="AlphaFoldDB" id="A0AA51X3Y8"/>
<feature type="chain" id="PRO_5041342159" description="TonB-dependent receptor" evidence="4">
    <location>
        <begin position="19"/>
        <end position="562"/>
    </location>
</feature>
<evidence type="ECO:0000256" key="2">
    <source>
        <dbReference type="ARBA" id="ARBA00023136"/>
    </source>
</evidence>
<evidence type="ECO:0000256" key="3">
    <source>
        <dbReference type="ARBA" id="ARBA00023237"/>
    </source>
</evidence>
<evidence type="ECO:0000256" key="4">
    <source>
        <dbReference type="SAM" id="SignalP"/>
    </source>
</evidence>
<keyword evidence="4" id="KW-0732">Signal</keyword>
<feature type="signal peptide" evidence="4">
    <location>
        <begin position="1"/>
        <end position="18"/>
    </location>
</feature>
<dbReference type="Gene3D" id="2.40.170.20">
    <property type="entry name" value="TonB-dependent receptor, beta-barrel domain"/>
    <property type="match status" value="1"/>
</dbReference>
<dbReference type="GO" id="GO:0009279">
    <property type="term" value="C:cell outer membrane"/>
    <property type="evidence" value="ECO:0007669"/>
    <property type="project" value="UniProtKB-SubCell"/>
</dbReference>
<dbReference type="SUPFAM" id="SSF56935">
    <property type="entry name" value="Porins"/>
    <property type="match status" value="1"/>
</dbReference>
<protein>
    <recommendedName>
        <fullName evidence="6">TonB-dependent receptor</fullName>
    </recommendedName>
</protein>
<dbReference type="EMBL" id="CP129968">
    <property type="protein sequence ID" value="WNB16880.1"/>
    <property type="molecule type" value="Genomic_DNA"/>
</dbReference>
<dbReference type="KEGG" id="marp:QYS47_32105"/>
<dbReference type="InterPro" id="IPR036942">
    <property type="entry name" value="Beta-barrel_TonB_sf"/>
</dbReference>
<comment type="subcellular location">
    <subcellularLocation>
        <location evidence="1">Cell outer membrane</location>
    </subcellularLocation>
</comment>
<gene>
    <name evidence="5" type="ORF">QYS47_32105</name>
</gene>
<proteinExistence type="predicted"/>
<evidence type="ECO:0008006" key="6">
    <source>
        <dbReference type="Google" id="ProtNLM"/>
    </source>
</evidence>
<dbReference type="Proteomes" id="UP001232019">
    <property type="component" value="Chromosome"/>
</dbReference>
<evidence type="ECO:0000313" key="5">
    <source>
        <dbReference type="EMBL" id="WNB16880.1"/>
    </source>
</evidence>
<sequence>MLKYVLIVILSFPIAVLAQDNWNQEGDLEDSQVIIEKDRKIDLARVNRDFKKVPNAKSSQSSIDVKFNSKQFIPELNKLSPRIRVLTIQDEKLEKLYGSQVKLGGGNYGASYFEGNFSSKRNKDKSYGLNLLHQSFANGPIDGRNSGSGYQNINPYGKFIFQNAALSADAFYERNNNYLYGYDTTLVNEVDRDSIQRTYHSIGANIKLEDRNDNSNYHYKLGLNTYQLFSNIENSEFSFNYALDNSYDINEDISAYFNLNGFLSNLNFNAIDSSQNRNLIRFQPGIYYNWNDLRIKAGIIIAYENDTLENLGKTHLFPDLNAEYTVFDKLSLFIGIKGDIRANQYRSFLNENPYLDNTIPVFNTLMPVKFYGGVNGAISNVLGYEVGGSIASVQYNYGFTAIFDESEGELRYAPRYFIDKNTEANAYLALSTNLDNLNIDLRGDYFYYNVGDNQLMPFRPQFQLKLNSDYLIADKLKIGLNAHLQGAMNNENIFLEENANYSFNIDEAIPPIYDLGIKLAYQLSNRSQIFLHANNLIANKYEYFLGYPNRGFQVLGGFTYSF</sequence>
<keyword evidence="2" id="KW-0472">Membrane</keyword>
<reference evidence="5" key="1">
    <citation type="submission" date="2023-08" db="EMBL/GenBank/DDBJ databases">
        <title>Comparative genomics and taxonomic characterization of three novel marine species of genus Marivirga.</title>
        <authorList>
            <person name="Muhammad N."/>
            <person name="Kim S.-G."/>
        </authorList>
    </citation>
    <scope>NUCLEOTIDE SEQUENCE</scope>
    <source>
        <strain evidence="5">BKB1-2</strain>
    </source>
</reference>
<keyword evidence="3" id="KW-0998">Cell outer membrane</keyword>
<name>A0AA51X3Y8_9BACT</name>
<accession>A0AA51X3Y8</accession>
<evidence type="ECO:0000256" key="1">
    <source>
        <dbReference type="ARBA" id="ARBA00004442"/>
    </source>
</evidence>